<protein>
    <recommendedName>
        <fullName evidence="1">Phage conserved hypothetical protein C-terminal domain-containing protein</fullName>
    </recommendedName>
</protein>
<accession>A0A1W1IDN6</accession>
<dbReference type="STRING" id="43064.SAMN04488086_10336"/>
<gene>
    <name evidence="2" type="ORF">TPAS_545</name>
</gene>
<dbReference type="InterPro" id="IPR011741">
    <property type="entry name" value="Phg_2220_C"/>
</dbReference>
<organism evidence="2 3">
    <name type="scientific">Trichococcus pasteurii</name>
    <dbReference type="NCBI Taxonomy" id="43064"/>
    <lineage>
        <taxon>Bacteria</taxon>
        <taxon>Bacillati</taxon>
        <taxon>Bacillota</taxon>
        <taxon>Bacilli</taxon>
        <taxon>Lactobacillales</taxon>
        <taxon>Carnobacteriaceae</taxon>
        <taxon>Trichococcus</taxon>
    </lineage>
</organism>
<dbReference type="Pfam" id="PF09524">
    <property type="entry name" value="Phg_2220_C"/>
    <property type="match status" value="1"/>
</dbReference>
<proteinExistence type="predicted"/>
<sequence length="278" mass="32479">MQGWIKLYRELGDKPIWLESTPEQKVILITLLMMANHDSKEWEWMGKPYKAEAGQFVTSLQKIAAKSGKGISIQNVRTALKRFEKYDFLTDESTKVNRLITIVNWGLYQGSGDRANKATNSQLTDDQQSANSQLTTNKNVRTKEGKNERIKDNVELKPDPIPYKEIIDYLNQKAGKSFRHSAPSNKKLIKARWNEDYTLEQFKRVIDNKCEDWLNDPHWSQYLQPSTLFGNKFDQYLNQQSKNVKRIPEKSDEEKMLDELSRQRLANIPIPDDFEFPF</sequence>
<evidence type="ECO:0000259" key="1">
    <source>
        <dbReference type="Pfam" id="PF09524"/>
    </source>
</evidence>
<keyword evidence="3" id="KW-1185">Reference proteome</keyword>
<dbReference type="Proteomes" id="UP000195985">
    <property type="component" value="Unassembled WGS sequence"/>
</dbReference>
<name>A0A1W1IDN6_9LACT</name>
<evidence type="ECO:0000313" key="3">
    <source>
        <dbReference type="Proteomes" id="UP000195985"/>
    </source>
</evidence>
<dbReference type="NCBIfam" id="TIGR02220">
    <property type="entry name" value="phg_TIGR02220"/>
    <property type="match status" value="1"/>
</dbReference>
<dbReference type="EMBL" id="FWEY01000001">
    <property type="protein sequence ID" value="SLM50873.1"/>
    <property type="molecule type" value="Genomic_DNA"/>
</dbReference>
<evidence type="ECO:0000313" key="2">
    <source>
        <dbReference type="EMBL" id="SLM50873.1"/>
    </source>
</evidence>
<dbReference type="AlphaFoldDB" id="A0A1W1IDN6"/>
<feature type="domain" description="Phage conserved hypothetical protein C-terminal" evidence="1">
    <location>
        <begin position="166"/>
        <end position="238"/>
    </location>
</feature>
<reference evidence="3" key="1">
    <citation type="submission" date="2016-04" db="EMBL/GenBank/DDBJ databases">
        <authorList>
            <person name="Strepis N."/>
        </authorList>
    </citation>
    <scope>NUCLEOTIDE SEQUENCE [LARGE SCALE GENOMIC DNA]</scope>
</reference>
<dbReference type="RefSeq" id="WP_342746112.1">
    <property type="nucleotide sequence ID" value="NZ_FONM01000003.1"/>
</dbReference>